<reference evidence="2" key="2">
    <citation type="journal article" date="2015" name="Fish Shellfish Immunol.">
        <title>Early steps in the European eel (Anguilla anguilla)-Vibrio vulnificus interaction in the gills: Role of the RtxA13 toxin.</title>
        <authorList>
            <person name="Callol A."/>
            <person name="Pajuelo D."/>
            <person name="Ebbesson L."/>
            <person name="Teles M."/>
            <person name="MacKenzie S."/>
            <person name="Amaro C."/>
        </authorList>
    </citation>
    <scope>NUCLEOTIDE SEQUENCE</scope>
</reference>
<sequence>MQWHRFRLPQTTVETNPDEPVSSHMKQRDICPSSAVSREQWLCPDLAPPCDTFPFAIKHFKLICRVKGTQAFFTK</sequence>
<evidence type="ECO:0000256" key="1">
    <source>
        <dbReference type="SAM" id="MobiDB-lite"/>
    </source>
</evidence>
<reference evidence="2" key="1">
    <citation type="submission" date="2014-11" db="EMBL/GenBank/DDBJ databases">
        <authorList>
            <person name="Amaro Gonzalez C."/>
        </authorList>
    </citation>
    <scope>NUCLEOTIDE SEQUENCE</scope>
</reference>
<dbReference type="AlphaFoldDB" id="A0A0E9XHT6"/>
<name>A0A0E9XHT6_ANGAN</name>
<protein>
    <submittedName>
        <fullName evidence="2">Uncharacterized protein</fullName>
    </submittedName>
</protein>
<organism evidence="2">
    <name type="scientific">Anguilla anguilla</name>
    <name type="common">European freshwater eel</name>
    <name type="synonym">Muraena anguilla</name>
    <dbReference type="NCBI Taxonomy" id="7936"/>
    <lineage>
        <taxon>Eukaryota</taxon>
        <taxon>Metazoa</taxon>
        <taxon>Chordata</taxon>
        <taxon>Craniata</taxon>
        <taxon>Vertebrata</taxon>
        <taxon>Euteleostomi</taxon>
        <taxon>Actinopterygii</taxon>
        <taxon>Neopterygii</taxon>
        <taxon>Teleostei</taxon>
        <taxon>Anguilliformes</taxon>
        <taxon>Anguillidae</taxon>
        <taxon>Anguilla</taxon>
    </lineage>
</organism>
<feature type="region of interest" description="Disordered" evidence="1">
    <location>
        <begin position="1"/>
        <end position="27"/>
    </location>
</feature>
<dbReference type="EMBL" id="GBXM01006295">
    <property type="protein sequence ID" value="JAI02283.1"/>
    <property type="molecule type" value="Transcribed_RNA"/>
</dbReference>
<evidence type="ECO:0000313" key="2">
    <source>
        <dbReference type="EMBL" id="JAI02283.1"/>
    </source>
</evidence>
<accession>A0A0E9XHT6</accession>
<proteinExistence type="predicted"/>